<name>A0A9D1X810_9BACT</name>
<reference evidence="1" key="2">
    <citation type="submission" date="2021-04" db="EMBL/GenBank/DDBJ databases">
        <authorList>
            <person name="Gilroy R."/>
        </authorList>
    </citation>
    <scope>NUCLEOTIDE SEQUENCE</scope>
    <source>
        <strain evidence="1">ChiGjej6B6-14162</strain>
    </source>
</reference>
<dbReference type="AlphaFoldDB" id="A0A9D1X810"/>
<proteinExistence type="predicted"/>
<reference evidence="1" key="1">
    <citation type="journal article" date="2021" name="PeerJ">
        <title>Extensive microbial diversity within the chicken gut microbiome revealed by metagenomics and culture.</title>
        <authorList>
            <person name="Gilroy R."/>
            <person name="Ravi A."/>
            <person name="Getino M."/>
            <person name="Pursley I."/>
            <person name="Horton D.L."/>
            <person name="Alikhan N.F."/>
            <person name="Baker D."/>
            <person name="Gharbi K."/>
            <person name="Hall N."/>
            <person name="Watson M."/>
            <person name="Adriaenssens E.M."/>
            <person name="Foster-Nyarko E."/>
            <person name="Jarju S."/>
            <person name="Secka A."/>
            <person name="Antonio M."/>
            <person name="Oren A."/>
            <person name="Chaudhuri R.R."/>
            <person name="La Ragione R."/>
            <person name="Hildebrand F."/>
            <person name="Pallen M.J."/>
        </authorList>
    </citation>
    <scope>NUCLEOTIDE SEQUENCE</scope>
    <source>
        <strain evidence="1">ChiGjej6B6-14162</strain>
    </source>
</reference>
<protein>
    <submittedName>
        <fullName evidence="1">Uncharacterized protein</fullName>
    </submittedName>
</protein>
<dbReference type="EMBL" id="DXEL01000040">
    <property type="protein sequence ID" value="HIX74419.1"/>
    <property type="molecule type" value="Genomic_DNA"/>
</dbReference>
<evidence type="ECO:0000313" key="1">
    <source>
        <dbReference type="EMBL" id="HIX74419.1"/>
    </source>
</evidence>
<organism evidence="1 2">
    <name type="scientific">Candidatus Parabacteroides intestinipullorum</name>
    <dbReference type="NCBI Taxonomy" id="2838723"/>
    <lineage>
        <taxon>Bacteria</taxon>
        <taxon>Pseudomonadati</taxon>
        <taxon>Bacteroidota</taxon>
        <taxon>Bacteroidia</taxon>
        <taxon>Bacteroidales</taxon>
        <taxon>Tannerellaceae</taxon>
        <taxon>Parabacteroides</taxon>
    </lineage>
</organism>
<evidence type="ECO:0000313" key="2">
    <source>
        <dbReference type="Proteomes" id="UP000886740"/>
    </source>
</evidence>
<gene>
    <name evidence="1" type="ORF">H9977_05225</name>
</gene>
<accession>A0A9D1X810</accession>
<dbReference type="Proteomes" id="UP000886740">
    <property type="component" value="Unassembled WGS sequence"/>
</dbReference>
<sequence length="261" mass="29218">MGTDSTLLYAYLPLRVFFASVQALEKGEGLSLELINLQHAVPERDYLYGLGLLREAFAQYEASVGIGPEMSKRAMPFFRENSRQLVGPEVGMYILPLFGNPDLALEGDGPMVRLAFDYGQLADHCLSENLFLFRRKYDRAFCLDNFLNQLGCEYDKVFFDEENTGFAADSRFFSLLCNACLEVADPEESGRDEWRLVAFRRPEEVEYRCSGSMITPFTLISVPAGCLCGVTLLSADPLLRGTLVGFLRKAGLPAERLLDLT</sequence>
<comment type="caution">
    <text evidence="1">The sequence shown here is derived from an EMBL/GenBank/DDBJ whole genome shotgun (WGS) entry which is preliminary data.</text>
</comment>